<gene>
    <name evidence="2" type="ORF">Pla100_41810</name>
</gene>
<name>A0A5C6A5P5_9BACT</name>
<proteinExistence type="predicted"/>
<dbReference type="Proteomes" id="UP000316213">
    <property type="component" value="Unassembled WGS sequence"/>
</dbReference>
<reference evidence="2 3" key="1">
    <citation type="submission" date="2019-02" db="EMBL/GenBank/DDBJ databases">
        <title>Deep-cultivation of Planctomycetes and their phenomic and genomic characterization uncovers novel biology.</title>
        <authorList>
            <person name="Wiegand S."/>
            <person name="Jogler M."/>
            <person name="Boedeker C."/>
            <person name="Pinto D."/>
            <person name="Vollmers J."/>
            <person name="Rivas-Marin E."/>
            <person name="Kohn T."/>
            <person name="Peeters S.H."/>
            <person name="Heuer A."/>
            <person name="Rast P."/>
            <person name="Oberbeckmann S."/>
            <person name="Bunk B."/>
            <person name="Jeske O."/>
            <person name="Meyerdierks A."/>
            <person name="Storesund J.E."/>
            <person name="Kallscheuer N."/>
            <person name="Luecker S."/>
            <person name="Lage O.M."/>
            <person name="Pohl T."/>
            <person name="Merkel B.J."/>
            <person name="Hornburger P."/>
            <person name="Mueller R.-W."/>
            <person name="Bruemmer F."/>
            <person name="Labrenz M."/>
            <person name="Spormann A.M."/>
            <person name="Op Den Camp H."/>
            <person name="Overmann J."/>
            <person name="Amann R."/>
            <person name="Jetten M.S.M."/>
            <person name="Mascher T."/>
            <person name="Medema M.H."/>
            <person name="Devos D.P."/>
            <person name="Kaster A.-K."/>
            <person name="Ovreas L."/>
            <person name="Rohde M."/>
            <person name="Galperin M.Y."/>
            <person name="Jogler C."/>
        </authorList>
    </citation>
    <scope>NUCLEOTIDE SEQUENCE [LARGE SCALE GENOMIC DNA]</scope>
    <source>
        <strain evidence="2 3">Pla100</strain>
    </source>
</reference>
<sequence length="812" mass="87932">MVKYTHIWIPVQLRSRPMFNSLLNTVLQTRARAIRCDLAFTLVELLIAMTITMLLMAALGKSFAVIGKTMKEGRGQVQMSSKLRGISFRLRSDLRRMTTKAIPPISSDSGAGYFMYYEGPLTEHTFGLFGAEPTQTTASGSLVTPSDPLWNAVNNSPTYRKQSRFGDFDDYIAFTAEAPGNDWFTGKVPAYVVDDSLTTSFDRMAPRTVRSKFAEIIIWAAPRWAVSASNGLVLANHPAGMPRYLDQENGTGDLAPDDIVLHQRILLIRPDLNLQGTISSTASAPFAGGDFESAYLRPVSGSTAPDGVPPELSTVYPLSSMNPYVAVNSDTDNREMLASNWLTGMTGIQHFFDISLRRVIHPETGEPTPYVAANTLEDLTQPHNRFAHVRYPGRYFGRGETTGAFDSRLDYATSMPLLALGWNDTILSWQGTADPRASTPVATAPTWFPVGHPSPSTLNAAGGSQTGLFNGWLLPHFELGDPNPVDTSEASHWQRGYLATTDRRWDRTGEDVIGSNILAFDVKGFDDNAPLFITAGPDGQPGRASVNDDNFPTTGANSTDQSVTDANGINRTELGFVGSDDVLLKTNDIALGTLMQQPILHPTNATPLADLQGLAGRGDFVDLFFPHLAGTPLLDNMRHSTWTTTPPLTVPATPPAFAVNVGINYDTYLQTSLSGGEIPRTGINALKRSGKLVHSNGTGGICYFQPTYDSWTDAYENDGFDQTQTLTGTVSTTGVLHGTTWVLNDVSGVNTVPRLVPGGFNSIQIDTGKYLPGTPETSPPVPVPLSALQITVRLNDPSSGELMQFSVVEGLQ</sequence>
<dbReference type="EMBL" id="SJPM01000009">
    <property type="protein sequence ID" value="TWT93663.1"/>
    <property type="molecule type" value="Genomic_DNA"/>
</dbReference>
<dbReference type="InterPro" id="IPR012902">
    <property type="entry name" value="N_methyl_site"/>
</dbReference>
<keyword evidence="1" id="KW-0472">Membrane</keyword>
<keyword evidence="3" id="KW-1185">Reference proteome</keyword>
<organism evidence="2 3">
    <name type="scientific">Neorhodopirellula pilleata</name>
    <dbReference type="NCBI Taxonomy" id="2714738"/>
    <lineage>
        <taxon>Bacteria</taxon>
        <taxon>Pseudomonadati</taxon>
        <taxon>Planctomycetota</taxon>
        <taxon>Planctomycetia</taxon>
        <taxon>Pirellulales</taxon>
        <taxon>Pirellulaceae</taxon>
        <taxon>Neorhodopirellula</taxon>
    </lineage>
</organism>
<accession>A0A5C6A5P5</accession>
<keyword evidence="1" id="KW-0812">Transmembrane</keyword>
<keyword evidence="1" id="KW-1133">Transmembrane helix</keyword>
<dbReference type="Pfam" id="PF07963">
    <property type="entry name" value="N_methyl"/>
    <property type="match status" value="1"/>
</dbReference>
<dbReference type="AlphaFoldDB" id="A0A5C6A5P5"/>
<protein>
    <submittedName>
        <fullName evidence="2">Uncharacterized protein</fullName>
    </submittedName>
</protein>
<evidence type="ECO:0000313" key="3">
    <source>
        <dbReference type="Proteomes" id="UP000316213"/>
    </source>
</evidence>
<evidence type="ECO:0000313" key="2">
    <source>
        <dbReference type="EMBL" id="TWT93663.1"/>
    </source>
</evidence>
<evidence type="ECO:0000256" key="1">
    <source>
        <dbReference type="SAM" id="Phobius"/>
    </source>
</evidence>
<feature type="transmembrane region" description="Helical" evidence="1">
    <location>
        <begin position="38"/>
        <end position="60"/>
    </location>
</feature>
<comment type="caution">
    <text evidence="2">The sequence shown here is derived from an EMBL/GenBank/DDBJ whole genome shotgun (WGS) entry which is preliminary data.</text>
</comment>